<dbReference type="InterPro" id="IPR036864">
    <property type="entry name" value="Zn2-C6_fun-type_DNA-bd_sf"/>
</dbReference>
<dbReference type="PROSITE" id="PS50048">
    <property type="entry name" value="ZN2_CY6_FUNGAL_2"/>
    <property type="match status" value="1"/>
</dbReference>
<accession>A0AAD7AS75</accession>
<comment type="caution">
    <text evidence="2">The sequence shown here is derived from an EMBL/GenBank/DDBJ whole genome shotgun (WGS) entry which is preliminary data.</text>
</comment>
<dbReference type="GO" id="GO:0008270">
    <property type="term" value="F:zinc ion binding"/>
    <property type="evidence" value="ECO:0007669"/>
    <property type="project" value="InterPro"/>
</dbReference>
<evidence type="ECO:0000313" key="3">
    <source>
        <dbReference type="Proteomes" id="UP001218218"/>
    </source>
</evidence>
<dbReference type="Proteomes" id="UP001218218">
    <property type="component" value="Unassembled WGS sequence"/>
</dbReference>
<protein>
    <recommendedName>
        <fullName evidence="1">Zn(2)-C6 fungal-type domain-containing protein</fullName>
    </recommendedName>
</protein>
<reference evidence="2" key="1">
    <citation type="submission" date="2023-03" db="EMBL/GenBank/DDBJ databases">
        <title>Massive genome expansion in bonnet fungi (Mycena s.s.) driven by repeated elements and novel gene families across ecological guilds.</title>
        <authorList>
            <consortium name="Lawrence Berkeley National Laboratory"/>
            <person name="Harder C.B."/>
            <person name="Miyauchi S."/>
            <person name="Viragh M."/>
            <person name="Kuo A."/>
            <person name="Thoen E."/>
            <person name="Andreopoulos B."/>
            <person name="Lu D."/>
            <person name="Skrede I."/>
            <person name="Drula E."/>
            <person name="Henrissat B."/>
            <person name="Morin E."/>
            <person name="Kohler A."/>
            <person name="Barry K."/>
            <person name="LaButti K."/>
            <person name="Morin E."/>
            <person name="Salamov A."/>
            <person name="Lipzen A."/>
            <person name="Mereny Z."/>
            <person name="Hegedus B."/>
            <person name="Baldrian P."/>
            <person name="Stursova M."/>
            <person name="Weitz H."/>
            <person name="Taylor A."/>
            <person name="Grigoriev I.V."/>
            <person name="Nagy L.G."/>
            <person name="Martin F."/>
            <person name="Kauserud H."/>
        </authorList>
    </citation>
    <scope>NUCLEOTIDE SEQUENCE</scope>
    <source>
        <strain evidence="2">CBHHK002</strain>
    </source>
</reference>
<evidence type="ECO:0000313" key="2">
    <source>
        <dbReference type="EMBL" id="KAJ7366804.1"/>
    </source>
</evidence>
<feature type="domain" description="Zn(2)-C6 fungal-type" evidence="1">
    <location>
        <begin position="14"/>
        <end position="46"/>
    </location>
</feature>
<gene>
    <name evidence="2" type="ORF">DFH08DRAFT_835543</name>
</gene>
<dbReference type="SUPFAM" id="SSF57701">
    <property type="entry name" value="Zn2/Cys6 DNA-binding domain"/>
    <property type="match status" value="1"/>
</dbReference>
<dbReference type="AlphaFoldDB" id="A0AAD7AS75"/>
<dbReference type="GO" id="GO:0000981">
    <property type="term" value="F:DNA-binding transcription factor activity, RNA polymerase II-specific"/>
    <property type="evidence" value="ECO:0007669"/>
    <property type="project" value="InterPro"/>
</dbReference>
<dbReference type="EMBL" id="JARIHO010000002">
    <property type="protein sequence ID" value="KAJ7366804.1"/>
    <property type="molecule type" value="Genomic_DNA"/>
</dbReference>
<name>A0AAD7AS75_9AGAR</name>
<keyword evidence="3" id="KW-1185">Reference proteome</keyword>
<evidence type="ECO:0000259" key="1">
    <source>
        <dbReference type="PROSITE" id="PS50048"/>
    </source>
</evidence>
<sequence length="581" mass="64828">MSTQPTKGKKKPPACDPCKARRVLCHPQPEGIPCPRCAEKGVICKTTPVQRGRPRQTMEEVVLPSPDPCSSICLPNETIVTVRPRIELSKTPELPPELVKHLFECLVHFPECGHPLFHRDKLKAAVASVSWQLDLLTQQRRVLATCLCALAASISFHSSIIGPSDIKSFTDRSVFFSGADLRIYSTLRAPMYRALYERAFTLACEARIHIEVSEDNAISCFFLDVLGRLTSSTARPWAVAYVSHARILAGCLEDVEPSRAVWSGFMMAEALAATARRTPVLFTYNDQLLICGKEPPPLEQVLQSLQVTFQASKNISDVVFAAIKPYMFHVSVLARDLYNNISGDYARRHPIAEAAVIQFLSSLSILQSILAVVFTQPELSADGDLLFYEFPVKSPLLRREGDQLRACSFAMAMGFTALVLALHKEIEHRVATDTPTLQNRWLQERTSVIQRQVHEMASLAAGDVARTLQLLPSLPHLVHFEWSSIQDWADFCLTEAEMTGSVDSARAKVFETFIKAFKLFGYSWDIPRSAELIGRMEACLESLSPNSTLAQLFPFYNNWTGMCGVDQDLTAYDNDPTLEFL</sequence>
<dbReference type="PROSITE" id="PS00463">
    <property type="entry name" value="ZN2_CY6_FUNGAL_1"/>
    <property type="match status" value="1"/>
</dbReference>
<proteinExistence type="predicted"/>
<dbReference type="Gene3D" id="4.10.240.10">
    <property type="entry name" value="Zn(2)-C6 fungal-type DNA-binding domain"/>
    <property type="match status" value="1"/>
</dbReference>
<organism evidence="2 3">
    <name type="scientific">Mycena albidolilacea</name>
    <dbReference type="NCBI Taxonomy" id="1033008"/>
    <lineage>
        <taxon>Eukaryota</taxon>
        <taxon>Fungi</taxon>
        <taxon>Dikarya</taxon>
        <taxon>Basidiomycota</taxon>
        <taxon>Agaricomycotina</taxon>
        <taxon>Agaricomycetes</taxon>
        <taxon>Agaricomycetidae</taxon>
        <taxon>Agaricales</taxon>
        <taxon>Marasmiineae</taxon>
        <taxon>Mycenaceae</taxon>
        <taxon>Mycena</taxon>
    </lineage>
</organism>
<dbReference type="InterPro" id="IPR001138">
    <property type="entry name" value="Zn2Cys6_DnaBD"/>
</dbReference>